<protein>
    <submittedName>
        <fullName evidence="1">Uncharacterized protein</fullName>
    </submittedName>
</protein>
<keyword evidence="1" id="KW-0614">Plasmid</keyword>
<name>A0A1L7NMB5_PSEPU</name>
<evidence type="ECO:0000313" key="1">
    <source>
        <dbReference type="EMBL" id="BAW26616.1"/>
    </source>
</evidence>
<gene>
    <name evidence="1" type="ORF">KF715C_pA1110</name>
</gene>
<sequence>MARRSKYGNMPSAPQLIAKVKGDAGAYKVWGIDWMHHRVLLDRAGLEWVPIKNVALEPPPADLDD</sequence>
<proteinExistence type="predicted"/>
<dbReference type="AlphaFoldDB" id="A0A1L7NMB5"/>
<organism evidence="1 2">
    <name type="scientific">Pseudomonas putida</name>
    <name type="common">Arthrobacter siderocapsulatus</name>
    <dbReference type="NCBI Taxonomy" id="303"/>
    <lineage>
        <taxon>Bacteria</taxon>
        <taxon>Pseudomonadati</taxon>
        <taxon>Pseudomonadota</taxon>
        <taxon>Gammaproteobacteria</taxon>
        <taxon>Pseudomonadales</taxon>
        <taxon>Pseudomonadaceae</taxon>
        <taxon>Pseudomonas</taxon>
    </lineage>
</organism>
<dbReference type="EMBL" id="AP015030">
    <property type="protein sequence ID" value="BAW26616.1"/>
    <property type="molecule type" value="Genomic_DNA"/>
</dbReference>
<evidence type="ECO:0000313" key="2">
    <source>
        <dbReference type="Proteomes" id="UP000218731"/>
    </source>
</evidence>
<reference evidence="1 2" key="1">
    <citation type="submission" date="2015-11" db="EMBL/GenBank/DDBJ databases">
        <title>Complete genome sequencing of a biphenyl-degrading bacterium, Pseudomonas putida KF715 (=NBRC110667).</title>
        <authorList>
            <person name="Suenaga H."/>
            <person name="Fujihara N."/>
            <person name="Watanabe T."/>
            <person name="Hirose J."/>
            <person name="Kimura N."/>
            <person name="Yamazoe A."/>
            <person name="Hosoyama A."/>
            <person name="Shimodaira J."/>
            <person name="Furukawa K."/>
        </authorList>
    </citation>
    <scope>NUCLEOTIDE SEQUENCE [LARGE SCALE GENOMIC DNA]</scope>
    <source>
        <strain evidence="1 2">KF715</strain>
        <plasmid evidence="2">Plasmid pkf715a dna</plasmid>
    </source>
</reference>
<geneLocation type="plasmid" evidence="2">
    <name>pkf715a dna</name>
</geneLocation>
<dbReference type="Proteomes" id="UP000218731">
    <property type="component" value="Plasmid pKF715A"/>
</dbReference>
<accession>A0A1L7NMB5</accession>